<dbReference type="PANTHER" id="PTHR12280:SF20">
    <property type="entry name" value="4'-PHOSPHOPANTETHEINE PHOSPHATASE"/>
    <property type="match status" value="1"/>
</dbReference>
<keyword evidence="2" id="KW-0808">Transferase</keyword>
<evidence type="ECO:0000313" key="7">
    <source>
        <dbReference type="EMBL" id="RZO24058.1"/>
    </source>
</evidence>
<evidence type="ECO:0000256" key="4">
    <source>
        <dbReference type="ARBA" id="ARBA00022777"/>
    </source>
</evidence>
<reference evidence="7 8" key="1">
    <citation type="submission" date="2019-02" db="EMBL/GenBank/DDBJ databases">
        <title>Prokaryotic population dynamics and viral predation in marine succession experiment using metagenomics: the confinement effect.</title>
        <authorList>
            <person name="Haro-Moreno J.M."/>
            <person name="Rodriguez-Valera F."/>
            <person name="Lopez-Perez M."/>
        </authorList>
    </citation>
    <scope>NUCLEOTIDE SEQUENCE [LARGE SCALE GENOMIC DNA]</scope>
    <source>
        <strain evidence="7">MED-G161</strain>
    </source>
</reference>
<evidence type="ECO:0000256" key="5">
    <source>
        <dbReference type="ARBA" id="ARBA00022840"/>
    </source>
</evidence>
<keyword evidence="5" id="KW-0067">ATP-binding</keyword>
<evidence type="ECO:0000256" key="1">
    <source>
        <dbReference type="ARBA" id="ARBA00022490"/>
    </source>
</evidence>
<protein>
    <submittedName>
        <fullName evidence="7">Pantothenate kinase</fullName>
    </submittedName>
</protein>
<keyword evidence="3" id="KW-0547">Nucleotide-binding</keyword>
<dbReference type="GO" id="GO:0004594">
    <property type="term" value="F:pantothenate kinase activity"/>
    <property type="evidence" value="ECO:0007669"/>
    <property type="project" value="InterPro"/>
</dbReference>
<dbReference type="CDD" id="cd24085">
    <property type="entry name" value="ASKHA_NBD_PanK-II_bac"/>
    <property type="match status" value="1"/>
</dbReference>
<dbReference type="InterPro" id="IPR004567">
    <property type="entry name" value="Type_II_PanK"/>
</dbReference>
<sequence length="272" mass="29678">MNVAFDFGITNTDVVVDCYSKKKFFTFPSQKINESFIEEIFETISIQHNEIKNIAVTGGKSSDLNDMYKNIKITKVNEVDAIGYGAIEIYNLKDKPFVVISSGTGTACVYHNEGQFNHLGGISVGGGTLQGLSKYLIGHKNPDEIEKLAIRGDRNKLDCLIGDVVNEIGSLHPEITASNFAKAKDLDSSSPEDIAASISNMVGEVIGTISYLNAMLCNETKVYFLGRSSLNTVIRTGIEDRLKLANIAGVFEDKREYGNVLGALVYLKATLT</sequence>
<evidence type="ECO:0000256" key="2">
    <source>
        <dbReference type="ARBA" id="ARBA00022679"/>
    </source>
</evidence>
<keyword evidence="1" id="KW-0963">Cytoplasm</keyword>
<dbReference type="Proteomes" id="UP000315498">
    <property type="component" value="Unassembled WGS sequence"/>
</dbReference>
<dbReference type="Gene3D" id="3.30.420.40">
    <property type="match status" value="1"/>
</dbReference>
<gene>
    <name evidence="7" type="ORF">EVA94_03055</name>
</gene>
<organism evidence="7 8">
    <name type="scientific">SAR86 cluster bacterium</name>
    <dbReference type="NCBI Taxonomy" id="2030880"/>
    <lineage>
        <taxon>Bacteria</taxon>
        <taxon>Pseudomonadati</taxon>
        <taxon>Pseudomonadota</taxon>
        <taxon>Gammaproteobacteria</taxon>
        <taxon>SAR86 cluster</taxon>
    </lineage>
</organism>
<dbReference type="EMBL" id="SHBG01000028">
    <property type="protein sequence ID" value="RZO24058.1"/>
    <property type="molecule type" value="Genomic_DNA"/>
</dbReference>
<evidence type="ECO:0000256" key="6">
    <source>
        <dbReference type="ARBA" id="ARBA00022993"/>
    </source>
</evidence>
<accession>A0A520MS66</accession>
<dbReference type="AlphaFoldDB" id="A0A520MS66"/>
<evidence type="ECO:0000313" key="8">
    <source>
        <dbReference type="Proteomes" id="UP000315498"/>
    </source>
</evidence>
<keyword evidence="6" id="KW-0173">Coenzyme A biosynthesis</keyword>
<dbReference type="GO" id="GO:0015937">
    <property type="term" value="P:coenzyme A biosynthetic process"/>
    <property type="evidence" value="ECO:0007669"/>
    <property type="project" value="UniProtKB-KW"/>
</dbReference>
<evidence type="ECO:0000256" key="3">
    <source>
        <dbReference type="ARBA" id="ARBA00022741"/>
    </source>
</evidence>
<dbReference type="PANTHER" id="PTHR12280">
    <property type="entry name" value="PANTOTHENATE KINASE"/>
    <property type="match status" value="1"/>
</dbReference>
<dbReference type="GO" id="GO:0005524">
    <property type="term" value="F:ATP binding"/>
    <property type="evidence" value="ECO:0007669"/>
    <property type="project" value="UniProtKB-KW"/>
</dbReference>
<name>A0A520MS66_9GAMM</name>
<dbReference type="InterPro" id="IPR011602">
    <property type="entry name" value="Type_II_PanK_bac"/>
</dbReference>
<comment type="caution">
    <text evidence="7">The sequence shown here is derived from an EMBL/GenBank/DDBJ whole genome shotgun (WGS) entry which is preliminary data.</text>
</comment>
<dbReference type="InterPro" id="IPR043129">
    <property type="entry name" value="ATPase_NBD"/>
</dbReference>
<dbReference type="PIRSF" id="PIRSF036940">
    <property type="entry name" value="PanK_bac_aCoA"/>
    <property type="match status" value="1"/>
</dbReference>
<dbReference type="Pfam" id="PF03630">
    <property type="entry name" value="Fumble"/>
    <property type="match status" value="1"/>
</dbReference>
<dbReference type="GO" id="GO:0005829">
    <property type="term" value="C:cytosol"/>
    <property type="evidence" value="ECO:0007669"/>
    <property type="project" value="TreeGrafter"/>
</dbReference>
<dbReference type="SUPFAM" id="SSF53067">
    <property type="entry name" value="Actin-like ATPase domain"/>
    <property type="match status" value="1"/>
</dbReference>
<keyword evidence="4 7" id="KW-0418">Kinase</keyword>
<proteinExistence type="predicted"/>